<dbReference type="InterPro" id="IPR045851">
    <property type="entry name" value="AMP-bd_C_sf"/>
</dbReference>
<dbReference type="InterPro" id="IPR020806">
    <property type="entry name" value="PKS_PP-bd"/>
</dbReference>
<keyword evidence="3" id="KW-0597">Phosphoprotein</keyword>
<dbReference type="Pfam" id="PF00550">
    <property type="entry name" value="PP-binding"/>
    <property type="match status" value="1"/>
</dbReference>
<dbReference type="Gene3D" id="3.40.50.12780">
    <property type="entry name" value="N-terminal domain of ligase-like"/>
    <property type="match status" value="1"/>
</dbReference>
<dbReference type="InterPro" id="IPR020802">
    <property type="entry name" value="TesA-like"/>
</dbReference>
<dbReference type="InterPro" id="IPR025110">
    <property type="entry name" value="AMP-bd_C"/>
</dbReference>
<dbReference type="Pfam" id="PF00975">
    <property type="entry name" value="Thioesterase"/>
    <property type="match status" value="1"/>
</dbReference>
<dbReference type="InterPro" id="IPR042099">
    <property type="entry name" value="ANL_N_sf"/>
</dbReference>
<dbReference type="PANTHER" id="PTHR45527">
    <property type="entry name" value="NONRIBOSOMAL PEPTIDE SYNTHETASE"/>
    <property type="match status" value="1"/>
</dbReference>
<dbReference type="InterPro" id="IPR001031">
    <property type="entry name" value="Thioesterase"/>
</dbReference>
<dbReference type="SUPFAM" id="SSF47336">
    <property type="entry name" value="ACP-like"/>
    <property type="match status" value="1"/>
</dbReference>
<dbReference type="InterPro" id="IPR036736">
    <property type="entry name" value="ACP-like_sf"/>
</dbReference>
<evidence type="ECO:0000313" key="6">
    <source>
        <dbReference type="Proteomes" id="UP000295344"/>
    </source>
</evidence>
<evidence type="ECO:0000256" key="2">
    <source>
        <dbReference type="ARBA" id="ARBA00022450"/>
    </source>
</evidence>
<dbReference type="SUPFAM" id="SSF56801">
    <property type="entry name" value="Acetyl-CoA synthetase-like"/>
    <property type="match status" value="1"/>
</dbReference>
<comment type="caution">
    <text evidence="5">The sequence shown here is derived from an EMBL/GenBank/DDBJ whole genome shotgun (WGS) entry which is preliminary data.</text>
</comment>
<dbReference type="GO" id="GO:0043041">
    <property type="term" value="P:amino acid activation for nonribosomal peptide biosynthetic process"/>
    <property type="evidence" value="ECO:0007669"/>
    <property type="project" value="TreeGrafter"/>
</dbReference>
<dbReference type="Pfam" id="PF13193">
    <property type="entry name" value="AMP-binding_C"/>
    <property type="match status" value="1"/>
</dbReference>
<name>A0A4R7FD94_9MICO</name>
<dbReference type="InterPro" id="IPR000873">
    <property type="entry name" value="AMP-dep_synth/lig_dom"/>
</dbReference>
<dbReference type="PANTHER" id="PTHR45527:SF1">
    <property type="entry name" value="FATTY ACID SYNTHASE"/>
    <property type="match status" value="1"/>
</dbReference>
<evidence type="ECO:0000313" key="5">
    <source>
        <dbReference type="EMBL" id="TDS74919.1"/>
    </source>
</evidence>
<dbReference type="Gene3D" id="3.30.300.30">
    <property type="match status" value="1"/>
</dbReference>
<organism evidence="5 6">
    <name type="scientific">Amnibacterium kyonggiense</name>
    <dbReference type="NCBI Taxonomy" id="595671"/>
    <lineage>
        <taxon>Bacteria</taxon>
        <taxon>Bacillati</taxon>
        <taxon>Actinomycetota</taxon>
        <taxon>Actinomycetes</taxon>
        <taxon>Micrococcales</taxon>
        <taxon>Microbacteriaceae</taxon>
        <taxon>Amnibacterium</taxon>
    </lineage>
</organism>
<accession>A0A4R7FD94</accession>
<keyword evidence="2" id="KW-0596">Phosphopantetheine</keyword>
<dbReference type="InterPro" id="IPR009081">
    <property type="entry name" value="PP-bd_ACP"/>
</dbReference>
<dbReference type="InterPro" id="IPR029058">
    <property type="entry name" value="AB_hydrolase_fold"/>
</dbReference>
<evidence type="ECO:0000256" key="3">
    <source>
        <dbReference type="ARBA" id="ARBA00022553"/>
    </source>
</evidence>
<dbReference type="GO" id="GO:0044550">
    <property type="term" value="P:secondary metabolite biosynthetic process"/>
    <property type="evidence" value="ECO:0007669"/>
    <property type="project" value="TreeGrafter"/>
</dbReference>
<gene>
    <name evidence="5" type="ORF">CLV52_3443</name>
</gene>
<dbReference type="GO" id="GO:0031177">
    <property type="term" value="F:phosphopantetheine binding"/>
    <property type="evidence" value="ECO:0007669"/>
    <property type="project" value="InterPro"/>
</dbReference>
<dbReference type="Pfam" id="PF00501">
    <property type="entry name" value="AMP-binding"/>
    <property type="match status" value="1"/>
</dbReference>
<dbReference type="AlphaFoldDB" id="A0A4R7FD94"/>
<dbReference type="RefSeq" id="WP_162850919.1">
    <property type="nucleotide sequence ID" value="NZ_BAAARP010000001.1"/>
</dbReference>
<dbReference type="SMART" id="SM00824">
    <property type="entry name" value="PKS_TE"/>
    <property type="match status" value="1"/>
</dbReference>
<dbReference type="Gene3D" id="1.10.1200.10">
    <property type="entry name" value="ACP-like"/>
    <property type="match status" value="1"/>
</dbReference>
<proteinExistence type="predicted"/>
<sequence length="877" mass="95544">MEPVIPSDRTLTPLVVPGAFSSWFARLQHVAEARGDALALTGVSGTWTFGQMMRRIDQIATWLRDQLPAGDEPVGVMVAHDVDVVLLPLALTRLGRVWANLDPFAPPARIADIAELSGMTACIVDEAHREMVEGLDVSVTTILADVPDDAPVDDTMPLPDRSGQDPFFLVFTSGSTGKPKGVVQTHAQHLNDAYCARARWDTGPDDRVSLVFPMAFVAGPVVMDVAFLNGASLHVHDARTHTPRATVDWVRRERLTVLCMSPHLLTAITGELAADETLDGLRIALTGGEGIAGRDVDAFRAHAPGVTFVNGFGSSEATSTTQYIVSPDMEVAPGAMPAGRVVPNRELRIVGDDLEPVAPGEVGQLMVVGELISGGYWRNDEENAKKFDVLPDGRRTYLQGDLARLGEDGVLTLQGRSDTAIKVRGYLVDISEIEDALRANEKVSEAVVIPVVVEGEPTRLIAYLAQRPAVRPDSVADLRRQLREKLPEYMVPGSIVLLSALPRNERGKVDRQNLPKPTDELQEIDDTSYTQHELVVGGIWANVLGLDKVPLDGDFLALGGDSLSVEEMLADVGERFGIELASTDLLRSPTLREFAEQVRRGAAANEAHPDFVHLRVRPADRRVFCFAGAGALALQFLPLARRLEGFDVTAFQAHGLEKRAKPDWTVQAHARRALEHIRRLQPNGPYRLLGHSFGGLVAFEIAQRLRAEGEEVAVLGLIDTFLPDAAMDETAVTGQFGRLTPREPQGMRERLQQVIAPVSEMSLQHTTPLRAFVRLARARTAGLVRYRGQQQFDTFFYQSVLAARRYRAQPYAGRAVVIVGQNSGIDDGSWHKLLTGQVTTVCVDGEHSALMREPHVGQLSAALLPALEEQAEASIPA</sequence>
<dbReference type="PROSITE" id="PS00455">
    <property type="entry name" value="AMP_BINDING"/>
    <property type="match status" value="1"/>
</dbReference>
<dbReference type="GO" id="GO:0005737">
    <property type="term" value="C:cytoplasm"/>
    <property type="evidence" value="ECO:0007669"/>
    <property type="project" value="TreeGrafter"/>
</dbReference>
<dbReference type="Gene3D" id="3.40.50.1820">
    <property type="entry name" value="alpha/beta hydrolase"/>
    <property type="match status" value="1"/>
</dbReference>
<reference evidence="5 6" key="1">
    <citation type="submission" date="2019-03" db="EMBL/GenBank/DDBJ databases">
        <title>Genomic Encyclopedia of Archaeal and Bacterial Type Strains, Phase II (KMG-II): from individual species to whole genera.</title>
        <authorList>
            <person name="Goeker M."/>
        </authorList>
    </citation>
    <scope>NUCLEOTIDE SEQUENCE [LARGE SCALE GENOMIC DNA]</scope>
    <source>
        <strain evidence="5 6">DSM 24782</strain>
    </source>
</reference>
<comment type="cofactor">
    <cofactor evidence="1">
        <name>pantetheine 4'-phosphate</name>
        <dbReference type="ChEBI" id="CHEBI:47942"/>
    </cofactor>
</comment>
<dbReference type="SMART" id="SM00823">
    <property type="entry name" value="PKS_PP"/>
    <property type="match status" value="1"/>
</dbReference>
<dbReference type="Proteomes" id="UP000295344">
    <property type="component" value="Unassembled WGS sequence"/>
</dbReference>
<dbReference type="SUPFAM" id="SSF53474">
    <property type="entry name" value="alpha/beta-Hydrolases"/>
    <property type="match status" value="1"/>
</dbReference>
<protein>
    <submittedName>
        <fullName evidence="5">Amino acid adenylation domain-containing protein</fullName>
    </submittedName>
</protein>
<feature type="domain" description="Carrier" evidence="4">
    <location>
        <begin position="527"/>
        <end position="602"/>
    </location>
</feature>
<evidence type="ECO:0000256" key="1">
    <source>
        <dbReference type="ARBA" id="ARBA00001957"/>
    </source>
</evidence>
<evidence type="ECO:0000259" key="4">
    <source>
        <dbReference type="PROSITE" id="PS50075"/>
    </source>
</evidence>
<dbReference type="PROSITE" id="PS50075">
    <property type="entry name" value="CARRIER"/>
    <property type="match status" value="1"/>
</dbReference>
<dbReference type="InterPro" id="IPR020845">
    <property type="entry name" value="AMP-binding_CS"/>
</dbReference>
<dbReference type="EMBL" id="SOAM01000004">
    <property type="protein sequence ID" value="TDS74919.1"/>
    <property type="molecule type" value="Genomic_DNA"/>
</dbReference>
<keyword evidence="6" id="KW-1185">Reference proteome</keyword>